<dbReference type="HOGENOM" id="CLU_069674_0_0_1"/>
<dbReference type="CDD" id="cd01749">
    <property type="entry name" value="GATase1_PB"/>
    <property type="match status" value="1"/>
</dbReference>
<comment type="similarity">
    <text evidence="1">Belongs to the glutaminase PdxT/SNO family.</text>
</comment>
<evidence type="ECO:0000256" key="1">
    <source>
        <dbReference type="ARBA" id="ARBA00008345"/>
    </source>
</evidence>
<dbReference type="GO" id="GO:0004359">
    <property type="term" value="F:glutaminase activity"/>
    <property type="evidence" value="ECO:0007669"/>
    <property type="project" value="UniProtKB-EC"/>
</dbReference>
<dbReference type="VEuPathDB" id="FungiDB:PLEOSDRAFT_1088869"/>
<dbReference type="NCBIfam" id="TIGR03800">
    <property type="entry name" value="PLP_synth_Pdx2"/>
    <property type="match status" value="1"/>
</dbReference>
<evidence type="ECO:0000256" key="5">
    <source>
        <dbReference type="ARBA" id="ARBA00023239"/>
    </source>
</evidence>
<dbReference type="PANTHER" id="PTHR31559:SF0">
    <property type="entry name" value="PYRIDOXAL 5'-PHOSPHATE SYNTHASE SUBUNIT SNO1-RELATED"/>
    <property type="match status" value="1"/>
</dbReference>
<evidence type="ECO:0000256" key="2">
    <source>
        <dbReference type="ARBA" id="ARBA00012918"/>
    </source>
</evidence>
<dbReference type="AlphaFoldDB" id="A0A067NLD0"/>
<sequence length="269" mass="29829">MHLATDMHGSFGGGDISSILPDEVEVTIGILALQGAFIEHEHALQRLFMAPSFLRQRKGINWKFSTVQVRSTEDLERCSALIIPGGESTTIALLLRLSSLLEPLRAFSATKPIWGTCAGAILLAKEIANPKKGGQEVLGQVSVRIERNGWGSQVESFEAPLEVPKLRNPDEPFTGVFIRAPVILSLLDDKDAPIEEIARIPEDLLPAESCDTNTNKEDRHAQALVALRQGNHFLTTFHPELTEDDRFHEFFVVECVLDYVLKARGKQRL</sequence>
<dbReference type="GO" id="GO:1903600">
    <property type="term" value="C:glutaminase complex"/>
    <property type="evidence" value="ECO:0007669"/>
    <property type="project" value="TreeGrafter"/>
</dbReference>
<dbReference type="OrthoDB" id="2039at2759"/>
<dbReference type="HAMAP" id="MF_01615">
    <property type="entry name" value="PdxT"/>
    <property type="match status" value="1"/>
</dbReference>
<dbReference type="FunCoup" id="A0A067NLD0">
    <property type="interactions" value="90"/>
</dbReference>
<dbReference type="GO" id="GO:0016829">
    <property type="term" value="F:lyase activity"/>
    <property type="evidence" value="ECO:0007669"/>
    <property type="project" value="UniProtKB-KW"/>
</dbReference>
<evidence type="ECO:0000256" key="3">
    <source>
        <dbReference type="ARBA" id="ARBA00022801"/>
    </source>
</evidence>
<name>A0A067NLD0_PLEO1</name>
<dbReference type="InParanoid" id="A0A067NLD0"/>
<gene>
    <name evidence="7" type="ORF">PLEOSDRAFT_1088869</name>
</gene>
<dbReference type="EC" id="3.5.1.2" evidence="2"/>
<dbReference type="PANTHER" id="PTHR31559">
    <property type="entry name" value="PYRIDOXAL 5'-PHOSPHATE SYNTHASE SUBUNIT SNO"/>
    <property type="match status" value="1"/>
</dbReference>
<dbReference type="Proteomes" id="UP000027073">
    <property type="component" value="Unassembled WGS sequence"/>
</dbReference>
<reference evidence="8" key="1">
    <citation type="journal article" date="2014" name="Proc. Natl. Acad. Sci. U.S.A.">
        <title>Extensive sampling of basidiomycete genomes demonstrates inadequacy of the white-rot/brown-rot paradigm for wood decay fungi.</title>
        <authorList>
            <person name="Riley R."/>
            <person name="Salamov A.A."/>
            <person name="Brown D.W."/>
            <person name="Nagy L.G."/>
            <person name="Floudas D."/>
            <person name="Held B.W."/>
            <person name="Levasseur A."/>
            <person name="Lombard V."/>
            <person name="Morin E."/>
            <person name="Otillar R."/>
            <person name="Lindquist E.A."/>
            <person name="Sun H."/>
            <person name="LaButti K.M."/>
            <person name="Schmutz J."/>
            <person name="Jabbour D."/>
            <person name="Luo H."/>
            <person name="Baker S.E."/>
            <person name="Pisabarro A.G."/>
            <person name="Walton J.D."/>
            <person name="Blanchette R.A."/>
            <person name="Henrissat B."/>
            <person name="Martin F."/>
            <person name="Cullen D."/>
            <person name="Hibbett D.S."/>
            <person name="Grigoriev I.V."/>
        </authorList>
    </citation>
    <scope>NUCLEOTIDE SEQUENCE [LARGE SCALE GENOMIC DNA]</scope>
    <source>
        <strain evidence="8">PC15</strain>
    </source>
</reference>
<dbReference type="PROSITE" id="PS01236">
    <property type="entry name" value="PDXT_SNO_1"/>
    <property type="match status" value="1"/>
</dbReference>
<evidence type="ECO:0000313" key="7">
    <source>
        <dbReference type="EMBL" id="KDQ28754.1"/>
    </source>
</evidence>
<evidence type="ECO:0000256" key="6">
    <source>
        <dbReference type="ARBA" id="ARBA00049534"/>
    </source>
</evidence>
<dbReference type="STRING" id="1137138.A0A067NLD0"/>
<comment type="catalytic activity">
    <reaction evidence="6">
        <text>L-glutamine + H2O = L-glutamate + NH4(+)</text>
        <dbReference type="Rhea" id="RHEA:15889"/>
        <dbReference type="ChEBI" id="CHEBI:15377"/>
        <dbReference type="ChEBI" id="CHEBI:28938"/>
        <dbReference type="ChEBI" id="CHEBI:29985"/>
        <dbReference type="ChEBI" id="CHEBI:58359"/>
        <dbReference type="EC" id="3.5.1.2"/>
    </reaction>
</comment>
<organism evidence="7 8">
    <name type="scientific">Pleurotus ostreatus (strain PC15)</name>
    <name type="common">Oyster mushroom</name>
    <dbReference type="NCBI Taxonomy" id="1137138"/>
    <lineage>
        <taxon>Eukaryota</taxon>
        <taxon>Fungi</taxon>
        <taxon>Dikarya</taxon>
        <taxon>Basidiomycota</taxon>
        <taxon>Agaricomycotina</taxon>
        <taxon>Agaricomycetes</taxon>
        <taxon>Agaricomycetidae</taxon>
        <taxon>Agaricales</taxon>
        <taxon>Pleurotineae</taxon>
        <taxon>Pleurotaceae</taxon>
        <taxon>Pleurotus</taxon>
    </lineage>
</organism>
<dbReference type="GO" id="GO:0042823">
    <property type="term" value="P:pyridoxal phosphate biosynthetic process"/>
    <property type="evidence" value="ECO:0007669"/>
    <property type="project" value="InterPro"/>
</dbReference>
<dbReference type="PROSITE" id="PS51130">
    <property type="entry name" value="PDXT_SNO_2"/>
    <property type="match status" value="1"/>
</dbReference>
<proteinExistence type="inferred from homology"/>
<keyword evidence="5" id="KW-0456">Lyase</keyword>
<keyword evidence="3" id="KW-0378">Hydrolase</keyword>
<dbReference type="InterPro" id="IPR029062">
    <property type="entry name" value="Class_I_gatase-like"/>
</dbReference>
<dbReference type="InterPro" id="IPR002161">
    <property type="entry name" value="PdxT/SNO"/>
</dbReference>
<dbReference type="Gene3D" id="3.40.50.880">
    <property type="match status" value="1"/>
</dbReference>
<dbReference type="SUPFAM" id="SSF52317">
    <property type="entry name" value="Class I glutamine amidotransferase-like"/>
    <property type="match status" value="1"/>
</dbReference>
<evidence type="ECO:0000313" key="8">
    <source>
        <dbReference type="Proteomes" id="UP000027073"/>
    </source>
</evidence>
<accession>A0A067NLD0</accession>
<dbReference type="GO" id="GO:0008614">
    <property type="term" value="P:pyridoxine metabolic process"/>
    <property type="evidence" value="ECO:0007669"/>
    <property type="project" value="TreeGrafter"/>
</dbReference>
<dbReference type="Pfam" id="PF01174">
    <property type="entry name" value="SNO"/>
    <property type="match status" value="1"/>
</dbReference>
<protein>
    <recommendedName>
        <fullName evidence="2">glutaminase</fullName>
        <ecNumber evidence="2">3.5.1.2</ecNumber>
    </recommendedName>
</protein>
<evidence type="ECO:0000256" key="4">
    <source>
        <dbReference type="ARBA" id="ARBA00022962"/>
    </source>
</evidence>
<keyword evidence="4" id="KW-0315">Glutamine amidotransferase</keyword>
<dbReference type="InterPro" id="IPR021196">
    <property type="entry name" value="PdxT/SNO_CS"/>
</dbReference>
<dbReference type="EMBL" id="KL198007">
    <property type="protein sequence ID" value="KDQ28754.1"/>
    <property type="molecule type" value="Genomic_DNA"/>
</dbReference>
<dbReference type="GO" id="GO:0005829">
    <property type="term" value="C:cytosol"/>
    <property type="evidence" value="ECO:0007669"/>
    <property type="project" value="TreeGrafter"/>
</dbReference>
<dbReference type="FunFam" id="3.40.50.880:FF:000077">
    <property type="entry name" value="Unplaced genomic scaffold supercont2.4, whole genome shotgun sequence"/>
    <property type="match status" value="1"/>
</dbReference>